<protein>
    <recommendedName>
        <fullName evidence="1">YgjP-like metallopeptidase domain-containing protein</fullName>
    </recommendedName>
</protein>
<gene>
    <name evidence="2" type="ORF">CWE11_02060</name>
</gene>
<accession>A0A432WS90</accession>
<sequence length="206" mass="24228">MSLWSAFKTQDKARRSVQKKHVSYVLNVADVSIEVTRKVMKNVRLRVVGSEGRVRVSAPHCYPESALREFLHERLPWIRKQQTRLRHAPTQTPIDNSPEARRKLAALIEKYLPLWEQRLGVKASGFGVRAMQTRWGSCNVRTRKIWLSMMLAHRDEALIEYVLVHELIHLIEVRHSARFYQIMEQAIPRWKELHRALHNQAEQVTL</sequence>
<dbReference type="OrthoDB" id="9811177at2"/>
<feature type="domain" description="YgjP-like metallopeptidase" evidence="1">
    <location>
        <begin position="101"/>
        <end position="199"/>
    </location>
</feature>
<dbReference type="EMBL" id="PIPM01000001">
    <property type="protein sequence ID" value="RUO36618.1"/>
    <property type="molecule type" value="Genomic_DNA"/>
</dbReference>
<evidence type="ECO:0000313" key="3">
    <source>
        <dbReference type="Proteomes" id="UP000288405"/>
    </source>
</evidence>
<dbReference type="InterPro" id="IPR053136">
    <property type="entry name" value="UTP_pyrophosphatase-like"/>
</dbReference>
<organism evidence="2 3">
    <name type="scientific">Aliidiomarina sanyensis</name>
    <dbReference type="NCBI Taxonomy" id="1249555"/>
    <lineage>
        <taxon>Bacteria</taxon>
        <taxon>Pseudomonadati</taxon>
        <taxon>Pseudomonadota</taxon>
        <taxon>Gammaproteobacteria</taxon>
        <taxon>Alteromonadales</taxon>
        <taxon>Idiomarinaceae</taxon>
        <taxon>Aliidiomarina</taxon>
    </lineage>
</organism>
<dbReference type="Pfam" id="PF01863">
    <property type="entry name" value="YgjP-like"/>
    <property type="match status" value="2"/>
</dbReference>
<dbReference type="Gene3D" id="3.30.2010.10">
    <property type="entry name" value="Metalloproteases ('zincins'), catalytic domain"/>
    <property type="match status" value="1"/>
</dbReference>
<dbReference type="RefSeq" id="WP_126775933.1">
    <property type="nucleotide sequence ID" value="NZ_PIPM01000001.1"/>
</dbReference>
<reference evidence="2 3" key="1">
    <citation type="journal article" date="2011" name="Front. Microbiol.">
        <title>Genomic signatures of strain selection and enhancement in Bacillus atrophaeus var. globigii, a historical biowarfare simulant.</title>
        <authorList>
            <person name="Gibbons H.S."/>
            <person name="Broomall S.M."/>
            <person name="McNew L.A."/>
            <person name="Daligault H."/>
            <person name="Chapman C."/>
            <person name="Bruce D."/>
            <person name="Karavis M."/>
            <person name="Krepps M."/>
            <person name="McGregor P.A."/>
            <person name="Hong C."/>
            <person name="Park K.H."/>
            <person name="Akmal A."/>
            <person name="Feldman A."/>
            <person name="Lin J.S."/>
            <person name="Chang W.E."/>
            <person name="Higgs B.W."/>
            <person name="Demirev P."/>
            <person name="Lindquist J."/>
            <person name="Liem A."/>
            <person name="Fochler E."/>
            <person name="Read T.D."/>
            <person name="Tapia R."/>
            <person name="Johnson S."/>
            <person name="Bishop-Lilly K.A."/>
            <person name="Detter C."/>
            <person name="Han C."/>
            <person name="Sozhamannan S."/>
            <person name="Rosenzweig C.N."/>
            <person name="Skowronski E.W."/>
        </authorList>
    </citation>
    <scope>NUCLEOTIDE SEQUENCE [LARGE SCALE GENOMIC DNA]</scope>
    <source>
        <strain evidence="2 3">GYP-17</strain>
    </source>
</reference>
<evidence type="ECO:0000313" key="2">
    <source>
        <dbReference type="EMBL" id="RUO36618.1"/>
    </source>
</evidence>
<dbReference type="AlphaFoldDB" id="A0A432WS90"/>
<dbReference type="PANTHER" id="PTHR30399">
    <property type="entry name" value="UNCHARACTERIZED PROTEIN YGJP"/>
    <property type="match status" value="1"/>
</dbReference>
<comment type="caution">
    <text evidence="2">The sequence shown here is derived from an EMBL/GenBank/DDBJ whole genome shotgun (WGS) entry which is preliminary data.</text>
</comment>
<dbReference type="PANTHER" id="PTHR30399:SF1">
    <property type="entry name" value="UTP PYROPHOSPHATASE"/>
    <property type="match status" value="1"/>
</dbReference>
<dbReference type="CDD" id="cd07344">
    <property type="entry name" value="M48_yhfN_like"/>
    <property type="match status" value="1"/>
</dbReference>
<proteinExistence type="predicted"/>
<feature type="domain" description="YgjP-like metallopeptidase" evidence="1">
    <location>
        <begin position="41"/>
        <end position="89"/>
    </location>
</feature>
<dbReference type="Proteomes" id="UP000288405">
    <property type="component" value="Unassembled WGS sequence"/>
</dbReference>
<name>A0A432WS90_9GAMM</name>
<keyword evidence="3" id="KW-1185">Reference proteome</keyword>
<dbReference type="InterPro" id="IPR002725">
    <property type="entry name" value="YgjP-like_metallopeptidase"/>
</dbReference>
<evidence type="ECO:0000259" key="1">
    <source>
        <dbReference type="Pfam" id="PF01863"/>
    </source>
</evidence>